<dbReference type="GO" id="GO:0016852">
    <property type="term" value="F:sirohydrochlorin cobaltochelatase activity"/>
    <property type="evidence" value="ECO:0007669"/>
    <property type="project" value="InterPro"/>
</dbReference>
<dbReference type="CDD" id="cd03412">
    <property type="entry name" value="CbiK_N"/>
    <property type="match status" value="1"/>
</dbReference>
<reference evidence="5" key="1">
    <citation type="submission" date="2016-11" db="EMBL/GenBank/DDBJ databases">
        <authorList>
            <person name="Varghese N."/>
            <person name="Submissions S."/>
        </authorList>
    </citation>
    <scope>NUCLEOTIDE SEQUENCE [LARGE SCALE GENOMIC DNA]</scope>
    <source>
        <strain evidence="5">DSM 15285</strain>
    </source>
</reference>
<feature type="binding site" evidence="2">
    <location>
        <position position="212"/>
    </location>
    <ligand>
        <name>Co(2+)</name>
        <dbReference type="ChEBI" id="CHEBI:48828"/>
    </ligand>
</feature>
<dbReference type="EMBL" id="FQXH01000022">
    <property type="protein sequence ID" value="SHH40314.1"/>
    <property type="molecule type" value="Genomic_DNA"/>
</dbReference>
<evidence type="ECO:0000313" key="5">
    <source>
        <dbReference type="Proteomes" id="UP000242520"/>
    </source>
</evidence>
<dbReference type="RefSeq" id="WP_072725774.1">
    <property type="nucleotide sequence ID" value="NZ_FQXH01000022.1"/>
</dbReference>
<dbReference type="Pfam" id="PF06180">
    <property type="entry name" value="CbiK"/>
    <property type="match status" value="1"/>
</dbReference>
<feature type="signal peptide" evidence="3">
    <location>
        <begin position="1"/>
        <end position="28"/>
    </location>
</feature>
<feature type="binding site" evidence="2">
    <location>
        <position position="182"/>
    </location>
    <ligand>
        <name>Co(2+)</name>
        <dbReference type="ChEBI" id="CHEBI:48828"/>
    </ligand>
</feature>
<dbReference type="PROSITE" id="PS51257">
    <property type="entry name" value="PROKAR_LIPOPROTEIN"/>
    <property type="match status" value="1"/>
</dbReference>
<dbReference type="PANTHER" id="PTHR33542">
    <property type="entry name" value="SIROHYDROCHLORIN FERROCHELATASE, CHLOROPLASTIC"/>
    <property type="match status" value="1"/>
</dbReference>
<dbReference type="AlphaFoldDB" id="A0A1M5SP55"/>
<keyword evidence="2" id="KW-0479">Metal-binding</keyword>
<protein>
    <submittedName>
        <fullName evidence="4">Sirohydrochlorin cobaltochelatase</fullName>
    </submittedName>
</protein>
<dbReference type="SUPFAM" id="SSF53800">
    <property type="entry name" value="Chelatase"/>
    <property type="match status" value="1"/>
</dbReference>
<sequence>MKIKKSLTLLLSLLLLGGILAGCSSAGAAEEEVKKDPNKKAVLVVSFGTSYADTRKVTIEACESKIDKAFPDYEMRRAFTSDIIIKKLKERDKIKVDTPKEALTKLKKEGFSEVIVQPLHVINGAEYDDLIAEVNNFKNDFDKLVVGNPLLTSIEDYKNLVEALKTQMPELKDNEAVVFMGHGTHHYSNSAYACLDYMFEDMGIRAYVGTVEGYPTLDNVIKKLKRDNVEKVILMPLMLVAGDHANNDMAGDEEDSWKSVLKKEGFVVEAYLHGLGENEKVQDMYVQHAKEAVNSQEKTEK</sequence>
<feature type="active site" description="Proton acceptor" evidence="1">
    <location>
        <position position="182"/>
    </location>
</feature>
<dbReference type="CDD" id="cd03413">
    <property type="entry name" value="CbiK_C"/>
    <property type="match status" value="1"/>
</dbReference>
<feature type="chain" id="PRO_5012093130" evidence="3">
    <location>
        <begin position="29"/>
        <end position="301"/>
    </location>
</feature>
<dbReference type="PIRSF" id="PIRSF033579">
    <property type="entry name" value="Anaer_Co_chel"/>
    <property type="match status" value="1"/>
</dbReference>
<dbReference type="InterPro" id="IPR010388">
    <property type="entry name" value="Anaerobic_Co-chelatase"/>
</dbReference>
<keyword evidence="5" id="KW-1185">Reference proteome</keyword>
<name>A0A1M5SP55_9FIRM</name>
<keyword evidence="2" id="KW-0170">Cobalt</keyword>
<proteinExistence type="predicted"/>
<evidence type="ECO:0000313" key="4">
    <source>
        <dbReference type="EMBL" id="SHH40314.1"/>
    </source>
</evidence>
<gene>
    <name evidence="4" type="ORF">SAMN02744040_01848</name>
</gene>
<evidence type="ECO:0000256" key="3">
    <source>
        <dbReference type="SAM" id="SignalP"/>
    </source>
</evidence>
<accession>A0A1M5SP55</accession>
<dbReference type="STRING" id="1123350.SAMN02744040_01848"/>
<organism evidence="4 5">
    <name type="scientific">Tepidibacter thalassicus DSM 15285</name>
    <dbReference type="NCBI Taxonomy" id="1123350"/>
    <lineage>
        <taxon>Bacteria</taxon>
        <taxon>Bacillati</taxon>
        <taxon>Bacillota</taxon>
        <taxon>Clostridia</taxon>
        <taxon>Peptostreptococcales</taxon>
        <taxon>Peptostreptococcaceae</taxon>
        <taxon>Tepidibacter</taxon>
    </lineage>
</organism>
<evidence type="ECO:0000256" key="1">
    <source>
        <dbReference type="PIRSR" id="PIRSR033579-1"/>
    </source>
</evidence>
<feature type="binding site" evidence="2">
    <location>
        <position position="244"/>
    </location>
    <ligand>
        <name>Co(2+)</name>
        <dbReference type="ChEBI" id="CHEBI:48828"/>
    </ligand>
</feature>
<dbReference type="Gene3D" id="3.40.50.1400">
    <property type="match status" value="2"/>
</dbReference>
<dbReference type="Proteomes" id="UP000242520">
    <property type="component" value="Unassembled WGS sequence"/>
</dbReference>
<dbReference type="GO" id="GO:0019251">
    <property type="term" value="P:anaerobic cobalamin biosynthetic process"/>
    <property type="evidence" value="ECO:0007669"/>
    <property type="project" value="InterPro"/>
</dbReference>
<evidence type="ECO:0000256" key="2">
    <source>
        <dbReference type="PIRSR" id="PIRSR033579-3"/>
    </source>
</evidence>
<keyword evidence="3" id="KW-0732">Signal</keyword>
<dbReference type="InterPro" id="IPR050963">
    <property type="entry name" value="Sirohydro_Cobaltochel/CbiX"/>
</dbReference>
<dbReference type="GO" id="GO:0046872">
    <property type="term" value="F:metal ion binding"/>
    <property type="evidence" value="ECO:0007669"/>
    <property type="project" value="UniProtKB-KW"/>
</dbReference>
<dbReference type="OrthoDB" id="9770331at2"/>
<dbReference type="PANTHER" id="PTHR33542:SF3">
    <property type="entry name" value="SIROHYDROCHLORIN FERROCHELATASE, CHLOROPLASTIC"/>
    <property type="match status" value="1"/>
</dbReference>